<dbReference type="PANTHER" id="PTHR42756:SF1">
    <property type="entry name" value="TRANSCRIPTIONAL REPRESSOR OF EMRAB OPERON"/>
    <property type="match status" value="1"/>
</dbReference>
<comment type="caution">
    <text evidence="5">The sequence shown here is derived from an EMBL/GenBank/DDBJ whole genome shotgun (WGS) entry which is preliminary data.</text>
</comment>
<accession>A0A0R2NMS6</accession>
<keyword evidence="6" id="KW-1185">Reference proteome</keyword>
<evidence type="ECO:0000256" key="1">
    <source>
        <dbReference type="ARBA" id="ARBA00023015"/>
    </source>
</evidence>
<dbReference type="GO" id="GO:0003677">
    <property type="term" value="F:DNA binding"/>
    <property type="evidence" value="ECO:0007669"/>
    <property type="project" value="UniProtKB-KW"/>
</dbReference>
<sequence>MTQTFLFNKYIASIYRQSKNEFNQQVAALDIRATEGDLLLFVDDHPAISQRVIAQQMVLDPSLVARDLRDLVAKQLVTRTVDPHDGRAHVIALTPLGHQQATEIRQVMAAWWQNLFATTPAADAETMGAQLTAIYDTLQQRLKGTD</sequence>
<dbReference type="Proteomes" id="UP000050920">
    <property type="component" value="Unassembled WGS sequence"/>
</dbReference>
<dbReference type="InterPro" id="IPR036388">
    <property type="entry name" value="WH-like_DNA-bd_sf"/>
</dbReference>
<dbReference type="Pfam" id="PF12802">
    <property type="entry name" value="MarR_2"/>
    <property type="match status" value="1"/>
</dbReference>
<protein>
    <submittedName>
        <fullName evidence="5">Transcriptional regulator</fullName>
    </submittedName>
</protein>
<evidence type="ECO:0000313" key="5">
    <source>
        <dbReference type="EMBL" id="KRO27048.1"/>
    </source>
</evidence>
<dbReference type="Gene3D" id="1.10.10.10">
    <property type="entry name" value="Winged helix-like DNA-binding domain superfamily/Winged helix DNA-binding domain"/>
    <property type="match status" value="1"/>
</dbReference>
<organism evidence="5 6">
    <name type="scientific">Lactiplantibacillus fabifermentans DSM 21115</name>
    <dbReference type="NCBI Taxonomy" id="1413187"/>
    <lineage>
        <taxon>Bacteria</taxon>
        <taxon>Bacillati</taxon>
        <taxon>Bacillota</taxon>
        <taxon>Bacilli</taxon>
        <taxon>Lactobacillales</taxon>
        <taxon>Lactobacillaceae</taxon>
        <taxon>Lactiplantibacillus</taxon>
    </lineage>
</organism>
<feature type="domain" description="HTH marR-type" evidence="4">
    <location>
        <begin position="1"/>
        <end position="136"/>
    </location>
</feature>
<dbReference type="InterPro" id="IPR000835">
    <property type="entry name" value="HTH_MarR-typ"/>
</dbReference>
<keyword evidence="1" id="KW-0805">Transcription regulation</keyword>
<name>A0A0R2NMS6_9LACO</name>
<keyword evidence="3" id="KW-0804">Transcription</keyword>
<keyword evidence="2" id="KW-0238">DNA-binding</keyword>
<evidence type="ECO:0000259" key="4">
    <source>
        <dbReference type="PROSITE" id="PS50995"/>
    </source>
</evidence>
<reference evidence="5 6" key="1">
    <citation type="journal article" date="2015" name="Genome Announc.">
        <title>Expanding the biotechnology potential of lactobacilli through comparative genomics of 213 strains and associated genera.</title>
        <authorList>
            <person name="Sun Z."/>
            <person name="Harris H.M."/>
            <person name="McCann A."/>
            <person name="Guo C."/>
            <person name="Argimon S."/>
            <person name="Zhang W."/>
            <person name="Yang X."/>
            <person name="Jeffery I.B."/>
            <person name="Cooney J.C."/>
            <person name="Kagawa T.F."/>
            <person name="Liu W."/>
            <person name="Song Y."/>
            <person name="Salvetti E."/>
            <person name="Wrobel A."/>
            <person name="Rasinkangas P."/>
            <person name="Parkhill J."/>
            <person name="Rea M.C."/>
            <person name="O'Sullivan O."/>
            <person name="Ritari J."/>
            <person name="Douillard F.P."/>
            <person name="Paul Ross R."/>
            <person name="Yang R."/>
            <person name="Briner A.E."/>
            <person name="Felis G.E."/>
            <person name="de Vos W.M."/>
            <person name="Barrangou R."/>
            <person name="Klaenhammer T.R."/>
            <person name="Caufield P.W."/>
            <person name="Cui Y."/>
            <person name="Zhang H."/>
            <person name="O'Toole P.W."/>
        </authorList>
    </citation>
    <scope>NUCLEOTIDE SEQUENCE [LARGE SCALE GENOMIC DNA]</scope>
    <source>
        <strain evidence="5 6">DSM 21115</strain>
    </source>
</reference>
<dbReference type="PANTHER" id="PTHR42756">
    <property type="entry name" value="TRANSCRIPTIONAL REGULATOR, MARR"/>
    <property type="match status" value="1"/>
</dbReference>
<dbReference type="GO" id="GO:0003700">
    <property type="term" value="F:DNA-binding transcription factor activity"/>
    <property type="evidence" value="ECO:0007669"/>
    <property type="project" value="InterPro"/>
</dbReference>
<dbReference type="RefSeq" id="WP_024624247.1">
    <property type="nucleotide sequence ID" value="NZ_AYGX02000093.1"/>
</dbReference>
<dbReference type="InterPro" id="IPR036390">
    <property type="entry name" value="WH_DNA-bd_sf"/>
</dbReference>
<dbReference type="SMART" id="SM00347">
    <property type="entry name" value="HTH_MARR"/>
    <property type="match status" value="1"/>
</dbReference>
<dbReference type="EMBL" id="AYGX02000093">
    <property type="protein sequence ID" value="KRO27048.1"/>
    <property type="molecule type" value="Genomic_DNA"/>
</dbReference>
<gene>
    <name evidence="5" type="ORF">DY78_GL000399</name>
</gene>
<dbReference type="AlphaFoldDB" id="A0A0R2NMS6"/>
<evidence type="ECO:0000256" key="2">
    <source>
        <dbReference type="ARBA" id="ARBA00023125"/>
    </source>
</evidence>
<dbReference type="SUPFAM" id="SSF46785">
    <property type="entry name" value="Winged helix' DNA-binding domain"/>
    <property type="match status" value="1"/>
</dbReference>
<evidence type="ECO:0000256" key="3">
    <source>
        <dbReference type="ARBA" id="ARBA00023163"/>
    </source>
</evidence>
<dbReference type="PROSITE" id="PS50995">
    <property type="entry name" value="HTH_MARR_2"/>
    <property type="match status" value="1"/>
</dbReference>
<proteinExistence type="predicted"/>
<evidence type="ECO:0000313" key="6">
    <source>
        <dbReference type="Proteomes" id="UP000050920"/>
    </source>
</evidence>